<feature type="region of interest" description="Disordered" evidence="1">
    <location>
        <begin position="1"/>
        <end position="21"/>
    </location>
</feature>
<protein>
    <submittedName>
        <fullName evidence="2">Uncharacterized protein</fullName>
    </submittedName>
</protein>
<accession>A0A1D9FY08</accession>
<feature type="compositionally biased region" description="Basic residues" evidence="1">
    <location>
        <begin position="1"/>
        <end position="10"/>
    </location>
</feature>
<gene>
    <name evidence="2" type="ORF">BJP36_09800</name>
</gene>
<dbReference type="AlphaFoldDB" id="A0A1D9FY08"/>
<proteinExistence type="predicted"/>
<reference evidence="2" key="2">
    <citation type="submission" date="2022-10" db="EMBL/GenBank/DDBJ databases">
        <authorList>
            <person name="Ngo T.-E."/>
        </authorList>
    </citation>
    <scope>NUCLEOTIDE SEQUENCE</scope>
    <source>
        <strain evidence="2">JHB</strain>
    </source>
</reference>
<evidence type="ECO:0000313" key="2">
    <source>
        <dbReference type="EMBL" id="AOY80175.2"/>
    </source>
</evidence>
<name>A0A1D9FY08_MOOP1</name>
<dbReference type="EMBL" id="CP017708">
    <property type="protein sequence ID" value="AOY80175.2"/>
    <property type="molecule type" value="Genomic_DNA"/>
</dbReference>
<organism evidence="2">
    <name type="scientific">Moorena producens (strain JHB)</name>
    <dbReference type="NCBI Taxonomy" id="1454205"/>
    <lineage>
        <taxon>Bacteria</taxon>
        <taxon>Bacillati</taxon>
        <taxon>Cyanobacteriota</taxon>
        <taxon>Cyanophyceae</taxon>
        <taxon>Coleofasciculales</taxon>
        <taxon>Coleofasciculaceae</taxon>
        <taxon>Moorena</taxon>
    </lineage>
</organism>
<evidence type="ECO:0000256" key="1">
    <source>
        <dbReference type="SAM" id="MobiDB-lite"/>
    </source>
</evidence>
<reference evidence="2" key="1">
    <citation type="journal article" date="2017" name="Proc. Natl. Acad. Sci. U.S.A.">
        <title>Comparative genomics uncovers the prolific and distinctive metabolic potential of the cyanobacterial genus Moorea.</title>
        <authorList>
            <person name="Leao T."/>
            <person name="Castelao G."/>
            <person name="Korobeynikov A."/>
            <person name="Monroe E.A."/>
            <person name="Podell S."/>
            <person name="Glukhov E."/>
            <person name="Allen E.E."/>
            <person name="Gerwick W.H."/>
            <person name="Gerwick L."/>
        </authorList>
    </citation>
    <scope>NUCLEOTIDE SEQUENCE</scope>
    <source>
        <strain evidence="2">JHB</strain>
    </source>
</reference>
<sequence>MSWHQGKKAMQRGLGGFPHERLHQDKVPSMINLWSRSTTIMISDWLEENHEEIKKGTIRVFSLDECHVCAGDICGYGWGYRKERREVDKRKLS</sequence>
<dbReference type="Proteomes" id="UP000176944">
    <property type="component" value="Chromosome"/>
</dbReference>